<feature type="region of interest" description="Disordered" evidence="6">
    <location>
        <begin position="705"/>
        <end position="724"/>
    </location>
</feature>
<evidence type="ECO:0000256" key="3">
    <source>
        <dbReference type="ARBA" id="ARBA00022490"/>
    </source>
</evidence>
<dbReference type="InterPro" id="IPR007259">
    <property type="entry name" value="GCP"/>
</dbReference>
<dbReference type="GO" id="GO:0005874">
    <property type="term" value="C:microtubule"/>
    <property type="evidence" value="ECO:0007669"/>
    <property type="project" value="UniProtKB-KW"/>
</dbReference>
<dbReference type="Pfam" id="PF17681">
    <property type="entry name" value="GCP_N_terminal"/>
    <property type="match status" value="1"/>
</dbReference>
<dbReference type="OrthoDB" id="5860513at2759"/>
<dbReference type="PANTHER" id="PTHR19302">
    <property type="entry name" value="GAMMA TUBULIN COMPLEX PROTEIN"/>
    <property type="match status" value="1"/>
</dbReference>
<keyword evidence="5" id="KW-0206">Cytoskeleton</keyword>
<dbReference type="InterPro" id="IPR042241">
    <property type="entry name" value="GCP_C_sf"/>
</dbReference>
<dbReference type="GO" id="GO:0051225">
    <property type="term" value="P:spindle assembly"/>
    <property type="evidence" value="ECO:0007669"/>
    <property type="project" value="TreeGrafter"/>
</dbReference>
<comment type="similarity">
    <text evidence="2">Belongs to the TUBGCP family.</text>
</comment>
<dbReference type="VEuPathDB" id="FungiDB:AMAG_02723"/>
<keyword evidence="10" id="KW-1185">Reference proteome</keyword>
<feature type="region of interest" description="Disordered" evidence="6">
    <location>
        <begin position="1"/>
        <end position="36"/>
    </location>
</feature>
<dbReference type="GO" id="GO:0051011">
    <property type="term" value="F:microtubule minus-end binding"/>
    <property type="evidence" value="ECO:0007669"/>
    <property type="project" value="TreeGrafter"/>
</dbReference>
<feature type="region of interest" description="Disordered" evidence="6">
    <location>
        <begin position="988"/>
        <end position="1058"/>
    </location>
</feature>
<accession>A0A0L0S349</accession>
<feature type="domain" description="Gamma tubulin complex component C-terminal" evidence="7">
    <location>
        <begin position="533"/>
        <end position="955"/>
    </location>
</feature>
<evidence type="ECO:0000256" key="1">
    <source>
        <dbReference type="ARBA" id="ARBA00004245"/>
    </source>
</evidence>
<feature type="compositionally biased region" description="Polar residues" evidence="6">
    <location>
        <begin position="707"/>
        <end position="717"/>
    </location>
</feature>
<comment type="subcellular location">
    <subcellularLocation>
        <location evidence="1">Cytoplasm</location>
        <location evidence="1">Cytoskeleton</location>
    </subcellularLocation>
</comment>
<keyword evidence="4" id="KW-0493">Microtubule</keyword>
<feature type="domain" description="Gamma tubulin complex component protein N-terminal" evidence="8">
    <location>
        <begin position="243"/>
        <end position="529"/>
    </location>
</feature>
<dbReference type="PANTHER" id="PTHR19302:SF14">
    <property type="entry name" value="GAMMA-TUBULIN COMPLEX COMPONENT 3"/>
    <property type="match status" value="1"/>
</dbReference>
<dbReference type="GO" id="GO:0005816">
    <property type="term" value="C:spindle pole body"/>
    <property type="evidence" value="ECO:0007669"/>
    <property type="project" value="UniProtKB-ARBA"/>
</dbReference>
<evidence type="ECO:0000313" key="9">
    <source>
        <dbReference type="EMBL" id="KNE56957.1"/>
    </source>
</evidence>
<dbReference type="GO" id="GO:0043015">
    <property type="term" value="F:gamma-tubulin binding"/>
    <property type="evidence" value="ECO:0007669"/>
    <property type="project" value="InterPro"/>
</dbReference>
<evidence type="ECO:0000256" key="4">
    <source>
        <dbReference type="ARBA" id="ARBA00022701"/>
    </source>
</evidence>
<dbReference type="GO" id="GO:0000922">
    <property type="term" value="C:spindle pole"/>
    <property type="evidence" value="ECO:0007669"/>
    <property type="project" value="InterPro"/>
</dbReference>
<dbReference type="InterPro" id="IPR040457">
    <property type="entry name" value="GCP_C"/>
</dbReference>
<evidence type="ECO:0000256" key="6">
    <source>
        <dbReference type="SAM" id="MobiDB-lite"/>
    </source>
</evidence>
<feature type="compositionally biased region" description="Low complexity" evidence="6">
    <location>
        <begin position="812"/>
        <end position="822"/>
    </location>
</feature>
<reference evidence="10" key="2">
    <citation type="submission" date="2009-11" db="EMBL/GenBank/DDBJ databases">
        <title>The Genome Sequence of Allomyces macrogynus strain ATCC 38327.</title>
        <authorList>
            <consortium name="The Broad Institute Genome Sequencing Platform"/>
            <person name="Russ C."/>
            <person name="Cuomo C."/>
            <person name="Shea T."/>
            <person name="Young S.K."/>
            <person name="Zeng Q."/>
            <person name="Koehrsen M."/>
            <person name="Haas B."/>
            <person name="Borodovsky M."/>
            <person name="Guigo R."/>
            <person name="Alvarado L."/>
            <person name="Berlin A."/>
            <person name="Borenstein D."/>
            <person name="Chen Z."/>
            <person name="Engels R."/>
            <person name="Freedman E."/>
            <person name="Gellesch M."/>
            <person name="Goldberg J."/>
            <person name="Griggs A."/>
            <person name="Gujja S."/>
            <person name="Heiman D."/>
            <person name="Hepburn T."/>
            <person name="Howarth C."/>
            <person name="Jen D."/>
            <person name="Larson L."/>
            <person name="Lewis B."/>
            <person name="Mehta T."/>
            <person name="Park D."/>
            <person name="Pearson M."/>
            <person name="Roberts A."/>
            <person name="Saif S."/>
            <person name="Shenoy N."/>
            <person name="Sisk P."/>
            <person name="Stolte C."/>
            <person name="Sykes S."/>
            <person name="Walk T."/>
            <person name="White J."/>
            <person name="Yandava C."/>
            <person name="Burger G."/>
            <person name="Gray M.W."/>
            <person name="Holland P.W.H."/>
            <person name="King N."/>
            <person name="Lang F.B.F."/>
            <person name="Roger A.J."/>
            <person name="Ruiz-Trillo I."/>
            <person name="Lander E."/>
            <person name="Nusbaum C."/>
        </authorList>
    </citation>
    <scope>NUCLEOTIDE SEQUENCE [LARGE SCALE GENOMIC DNA]</scope>
    <source>
        <strain evidence="10">ATCC 38327</strain>
    </source>
</reference>
<dbReference type="GO" id="GO:0051321">
    <property type="term" value="P:meiotic cell cycle"/>
    <property type="evidence" value="ECO:0007669"/>
    <property type="project" value="TreeGrafter"/>
</dbReference>
<dbReference type="AlphaFoldDB" id="A0A0L0S349"/>
<dbReference type="Gene3D" id="1.20.120.1900">
    <property type="entry name" value="Gamma-tubulin complex, C-terminal domain"/>
    <property type="match status" value="1"/>
</dbReference>
<dbReference type="Proteomes" id="UP000054350">
    <property type="component" value="Unassembled WGS sequence"/>
</dbReference>
<dbReference type="EMBL" id="GG745331">
    <property type="protein sequence ID" value="KNE56957.1"/>
    <property type="molecule type" value="Genomic_DNA"/>
</dbReference>
<sequence length="1058" mass="115723">MSSSNPSAAGALGGALGSMPPPRSLPRHPSAAQMPNAVAENLDLLIRRFVARPEPDSGFYSAMAGSSSMAAAGNDSPAPDDDPRLARLRNRCMRILGSRIAAPASHNETVVADLIKKKLATSSSTATRALRFSYLAGQLQRNPKVTRKWAILYFLHAVAQQVEQTDDSAVEIPLSSLSASQLALPFTQSRGITPTSLQAALDSPNVTQTSAAGSTRGPSRTKSRFDTVTEAESSYAVPEAAIIQDLLFVLQGVDGKLIKWDDKEGYKLVSTDGFSHPIKTIVTIISEVGSLYRGLEARLAPGVAQPQGLVGQSLCAALQAELANYYRLVAVLETAAGQPGAQGLTLRRLLHWSAEPTQRLRLMSAMLTTSWDSRGGQAVTNVHSYLHHGDPVVQAFTTHILRTICQPLFSMVRRWVYEGDLVDPHEEFFIKSDPEIRDDHEHWWKKKYLMRHEMTPSFIDKTLAKKIYLIGKSLNFLRFRARDHEWVAMRSQLGARAVGIEYGDLHLFETSIDAAFRITADRLVSRLLGEFRLKDHFLALKKYLLLGQGDFIQCLLEGLSAHLNKPASTLYRHHLTSVLEQSIRSSNAQYEDPDILRRLDVRLQQHAAGDVGWDVFSVDYHVDAPINTVISPYALVQYQKLSNFLWNLKRAESVLARGWSDHAFATRREATTMRAARKAMAPRGSGAAATAAHALDRPGGVRGLRSAASTPNMTSHVTGPVAPGGISPRVKRELHLGHVLWSEMTHFVYQLQYYYVFEVVEVGWSELMQEIDKPGIDLDMLIAAHHKYLNRLATRGFVMQAAPTMTTLGDGSAPASAAASSSGLFPPQAPMPASASGETTLLDRFMRIFNQISVIRRGLGQLHEYAEREADEWRAKQQLRHRKHWSLDRGLGGGVEDMPRSTKPNARSFKEITDMIARARETFKSLVGEILGELSTHADEHLRNLAVRLNFNEHYQLAQAPVQKLVDMYVYRPASAMSSAAPSPIVGGGGGAGASASPNVGPPPPSSSGGSVPARSRSMSAAQAILQGHAGSVEMPLAPPTPEVRRMVPRAASDRGPA</sequence>
<evidence type="ECO:0000259" key="8">
    <source>
        <dbReference type="Pfam" id="PF17681"/>
    </source>
</evidence>
<feature type="region of interest" description="Disordered" evidence="6">
    <location>
        <begin position="203"/>
        <end position="223"/>
    </location>
</feature>
<dbReference type="InterPro" id="IPR041470">
    <property type="entry name" value="GCP_N"/>
</dbReference>
<dbReference type="GO" id="GO:0000278">
    <property type="term" value="P:mitotic cell cycle"/>
    <property type="evidence" value="ECO:0007669"/>
    <property type="project" value="TreeGrafter"/>
</dbReference>
<dbReference type="Pfam" id="PF04130">
    <property type="entry name" value="GCP_C_terminal"/>
    <property type="match status" value="1"/>
</dbReference>
<reference evidence="9 10" key="1">
    <citation type="submission" date="2009-11" db="EMBL/GenBank/DDBJ databases">
        <title>Annotation of Allomyces macrogynus ATCC 38327.</title>
        <authorList>
            <consortium name="The Broad Institute Genome Sequencing Platform"/>
            <person name="Russ C."/>
            <person name="Cuomo C."/>
            <person name="Burger G."/>
            <person name="Gray M.W."/>
            <person name="Holland P.W.H."/>
            <person name="King N."/>
            <person name="Lang F.B.F."/>
            <person name="Roger A.J."/>
            <person name="Ruiz-Trillo I."/>
            <person name="Young S.K."/>
            <person name="Zeng Q."/>
            <person name="Gargeya S."/>
            <person name="Fitzgerald M."/>
            <person name="Haas B."/>
            <person name="Abouelleil A."/>
            <person name="Alvarado L."/>
            <person name="Arachchi H.M."/>
            <person name="Berlin A."/>
            <person name="Chapman S.B."/>
            <person name="Gearin G."/>
            <person name="Goldberg J."/>
            <person name="Griggs A."/>
            <person name="Gujja S."/>
            <person name="Hansen M."/>
            <person name="Heiman D."/>
            <person name="Howarth C."/>
            <person name="Larimer J."/>
            <person name="Lui A."/>
            <person name="MacDonald P.J.P."/>
            <person name="McCowen C."/>
            <person name="Montmayeur A."/>
            <person name="Murphy C."/>
            <person name="Neiman D."/>
            <person name="Pearson M."/>
            <person name="Priest M."/>
            <person name="Roberts A."/>
            <person name="Saif S."/>
            <person name="Shea T."/>
            <person name="Sisk P."/>
            <person name="Stolte C."/>
            <person name="Sykes S."/>
            <person name="Wortman J."/>
            <person name="Nusbaum C."/>
            <person name="Birren B."/>
        </authorList>
    </citation>
    <scope>NUCLEOTIDE SEQUENCE [LARGE SCALE GENOMIC DNA]</scope>
    <source>
        <strain evidence="9 10">ATCC 38327</strain>
    </source>
</reference>
<feature type="compositionally biased region" description="Low complexity" evidence="6">
    <location>
        <begin position="1"/>
        <end position="10"/>
    </location>
</feature>
<evidence type="ECO:0000256" key="2">
    <source>
        <dbReference type="ARBA" id="ARBA00010337"/>
    </source>
</evidence>
<organism evidence="9 10">
    <name type="scientific">Allomyces macrogynus (strain ATCC 38327)</name>
    <name type="common">Allomyces javanicus var. macrogynus</name>
    <dbReference type="NCBI Taxonomy" id="578462"/>
    <lineage>
        <taxon>Eukaryota</taxon>
        <taxon>Fungi</taxon>
        <taxon>Fungi incertae sedis</taxon>
        <taxon>Blastocladiomycota</taxon>
        <taxon>Blastocladiomycetes</taxon>
        <taxon>Blastocladiales</taxon>
        <taxon>Blastocladiaceae</taxon>
        <taxon>Allomyces</taxon>
    </lineage>
</organism>
<dbReference type="STRING" id="578462.A0A0L0S349"/>
<feature type="compositionally biased region" description="Polar residues" evidence="6">
    <location>
        <begin position="203"/>
        <end position="220"/>
    </location>
</feature>
<dbReference type="GO" id="GO:0000930">
    <property type="term" value="C:gamma-tubulin complex"/>
    <property type="evidence" value="ECO:0007669"/>
    <property type="project" value="TreeGrafter"/>
</dbReference>
<keyword evidence="3" id="KW-0963">Cytoplasm</keyword>
<name>A0A0L0S349_ALLM3</name>
<proteinExistence type="inferred from homology"/>
<gene>
    <name evidence="9" type="ORF">AMAG_02723</name>
</gene>
<dbReference type="GO" id="GO:0031122">
    <property type="term" value="P:cytoplasmic microtubule organization"/>
    <property type="evidence" value="ECO:0007669"/>
    <property type="project" value="TreeGrafter"/>
</dbReference>
<protein>
    <submittedName>
        <fullName evidence="9">Uncharacterized protein</fullName>
    </submittedName>
</protein>
<evidence type="ECO:0000313" key="10">
    <source>
        <dbReference type="Proteomes" id="UP000054350"/>
    </source>
</evidence>
<feature type="region of interest" description="Disordered" evidence="6">
    <location>
        <begin position="809"/>
        <end position="832"/>
    </location>
</feature>
<dbReference type="GO" id="GO:0007020">
    <property type="term" value="P:microtubule nucleation"/>
    <property type="evidence" value="ECO:0007669"/>
    <property type="project" value="InterPro"/>
</dbReference>
<dbReference type="OMA" id="MRMMSVC"/>
<evidence type="ECO:0000256" key="5">
    <source>
        <dbReference type="ARBA" id="ARBA00023212"/>
    </source>
</evidence>
<dbReference type="eggNOG" id="KOG2000">
    <property type="taxonomic scope" value="Eukaryota"/>
</dbReference>
<evidence type="ECO:0000259" key="7">
    <source>
        <dbReference type="Pfam" id="PF04130"/>
    </source>
</evidence>